<name>A0ABW2TK75_9PSEU</name>
<dbReference type="Proteomes" id="UP001596512">
    <property type="component" value="Unassembled WGS sequence"/>
</dbReference>
<evidence type="ECO:0000313" key="8">
    <source>
        <dbReference type="Proteomes" id="UP001596512"/>
    </source>
</evidence>
<sequence length="106" mass="11513">MTANVVVAPIASAVVDRLPRRAVLVGLDLVRCGVVLVLPFVGAVWQVVVLVVVLQVASASFTPAFQAVIPLVVKGNATTRGRCRCRGWRTTWSRSSVRCWRLRCSP</sequence>
<accession>A0ABW2TK75</accession>
<protein>
    <recommendedName>
        <fullName evidence="9">Major Facilitator Superfamily protein</fullName>
    </recommendedName>
</protein>
<organism evidence="7 8">
    <name type="scientific">Actinokineospora soli</name>
    <dbReference type="NCBI Taxonomy" id="1048753"/>
    <lineage>
        <taxon>Bacteria</taxon>
        <taxon>Bacillati</taxon>
        <taxon>Actinomycetota</taxon>
        <taxon>Actinomycetes</taxon>
        <taxon>Pseudonocardiales</taxon>
        <taxon>Pseudonocardiaceae</taxon>
        <taxon>Actinokineospora</taxon>
    </lineage>
</organism>
<keyword evidence="5" id="KW-1133">Transmembrane helix</keyword>
<evidence type="ECO:0008006" key="9">
    <source>
        <dbReference type="Google" id="ProtNLM"/>
    </source>
</evidence>
<comment type="subcellular location">
    <subcellularLocation>
        <location evidence="1">Cell membrane</location>
        <topology evidence="1">Multi-pass membrane protein</topology>
    </subcellularLocation>
</comment>
<gene>
    <name evidence="7" type="ORF">ACFQV2_11810</name>
</gene>
<evidence type="ECO:0000256" key="1">
    <source>
        <dbReference type="ARBA" id="ARBA00004651"/>
    </source>
</evidence>
<dbReference type="SUPFAM" id="SSF103473">
    <property type="entry name" value="MFS general substrate transporter"/>
    <property type="match status" value="1"/>
</dbReference>
<dbReference type="InterPro" id="IPR036259">
    <property type="entry name" value="MFS_trans_sf"/>
</dbReference>
<dbReference type="Gene3D" id="1.20.1250.20">
    <property type="entry name" value="MFS general substrate transporter like domains"/>
    <property type="match status" value="1"/>
</dbReference>
<keyword evidence="2" id="KW-0813">Transport</keyword>
<dbReference type="EMBL" id="JBHTEY010000004">
    <property type="protein sequence ID" value="MFC7614130.1"/>
    <property type="molecule type" value="Genomic_DNA"/>
</dbReference>
<evidence type="ECO:0000256" key="3">
    <source>
        <dbReference type="ARBA" id="ARBA00022475"/>
    </source>
</evidence>
<keyword evidence="6" id="KW-0472">Membrane</keyword>
<dbReference type="PANTHER" id="PTHR43266:SF2">
    <property type="entry name" value="MAJOR FACILITATOR SUPERFAMILY (MFS) PROFILE DOMAIN-CONTAINING PROTEIN"/>
    <property type="match status" value="1"/>
</dbReference>
<reference evidence="8" key="1">
    <citation type="journal article" date="2019" name="Int. J. Syst. Evol. Microbiol.">
        <title>The Global Catalogue of Microorganisms (GCM) 10K type strain sequencing project: providing services to taxonomists for standard genome sequencing and annotation.</title>
        <authorList>
            <consortium name="The Broad Institute Genomics Platform"/>
            <consortium name="The Broad Institute Genome Sequencing Center for Infectious Disease"/>
            <person name="Wu L."/>
            <person name="Ma J."/>
        </authorList>
    </citation>
    <scope>NUCLEOTIDE SEQUENCE [LARGE SCALE GENOMIC DNA]</scope>
    <source>
        <strain evidence="8">JCM 17695</strain>
    </source>
</reference>
<dbReference type="PANTHER" id="PTHR43266">
    <property type="entry name" value="MACROLIDE-EFFLUX PROTEIN"/>
    <property type="match status" value="1"/>
</dbReference>
<proteinExistence type="predicted"/>
<comment type="caution">
    <text evidence="7">The sequence shown here is derived from an EMBL/GenBank/DDBJ whole genome shotgun (WGS) entry which is preliminary data.</text>
</comment>
<evidence type="ECO:0000256" key="2">
    <source>
        <dbReference type="ARBA" id="ARBA00022448"/>
    </source>
</evidence>
<keyword evidence="4" id="KW-0812">Transmembrane</keyword>
<evidence type="ECO:0000313" key="7">
    <source>
        <dbReference type="EMBL" id="MFC7614130.1"/>
    </source>
</evidence>
<evidence type="ECO:0000256" key="4">
    <source>
        <dbReference type="ARBA" id="ARBA00022692"/>
    </source>
</evidence>
<evidence type="ECO:0000256" key="5">
    <source>
        <dbReference type="ARBA" id="ARBA00022989"/>
    </source>
</evidence>
<keyword evidence="8" id="KW-1185">Reference proteome</keyword>
<keyword evidence="3" id="KW-1003">Cell membrane</keyword>
<evidence type="ECO:0000256" key="6">
    <source>
        <dbReference type="ARBA" id="ARBA00023136"/>
    </source>
</evidence>